<dbReference type="AlphaFoldDB" id="A0A2H4U503"/>
<organism evidence="2 3">
    <name type="scientific">Methanobrevibacter smithii</name>
    <dbReference type="NCBI Taxonomy" id="2173"/>
    <lineage>
        <taxon>Archaea</taxon>
        <taxon>Methanobacteriati</taxon>
        <taxon>Methanobacteriota</taxon>
        <taxon>Methanomada group</taxon>
        <taxon>Methanobacteria</taxon>
        <taxon>Methanobacteriales</taxon>
        <taxon>Methanobacteriaceae</taxon>
        <taxon>Methanobrevibacter</taxon>
    </lineage>
</organism>
<gene>
    <name evidence="2" type="ORF">BK798_01565</name>
</gene>
<dbReference type="EMBL" id="CP017803">
    <property type="protein sequence ID" value="ATZ59187.1"/>
    <property type="molecule type" value="Genomic_DNA"/>
</dbReference>
<evidence type="ECO:0000256" key="1">
    <source>
        <dbReference type="SAM" id="Phobius"/>
    </source>
</evidence>
<proteinExistence type="predicted"/>
<feature type="transmembrane region" description="Helical" evidence="1">
    <location>
        <begin position="12"/>
        <end position="36"/>
    </location>
</feature>
<evidence type="ECO:0000313" key="2">
    <source>
        <dbReference type="EMBL" id="ATZ59187.1"/>
    </source>
</evidence>
<dbReference type="GeneID" id="35118025"/>
<dbReference type="RefSeq" id="WP_100815215.1">
    <property type="nucleotide sequence ID" value="NZ_CP017803.1"/>
</dbReference>
<keyword evidence="1" id="KW-0472">Membrane</keyword>
<dbReference type="Proteomes" id="UP000232133">
    <property type="component" value="Chromosome"/>
</dbReference>
<reference evidence="2 3" key="1">
    <citation type="submission" date="2016-10" db="EMBL/GenBank/DDBJ databases">
        <authorList>
            <person name="Varghese N."/>
        </authorList>
    </citation>
    <scope>NUCLEOTIDE SEQUENCE [LARGE SCALE GENOMIC DNA]</scope>
    <source>
        <strain evidence="2 3">KB11</strain>
    </source>
</reference>
<name>A0A2H4U503_METSM</name>
<evidence type="ECO:0000313" key="3">
    <source>
        <dbReference type="Proteomes" id="UP000232133"/>
    </source>
</evidence>
<sequence>MRKSRLNLFKSTSMLISVVGIIMIISTIVVVAYVGFSIVSSGITNEISSGNQYDELAELKSSYNDLESQFDGVKSLYYDNGDTAQVQKYNDARLELTKADSAIQNVQSALDSGKSSNEVDSRIDFAKEKLQNATVAYNNL</sequence>
<keyword evidence="1" id="KW-0812">Transmembrane</keyword>
<keyword evidence="1" id="KW-1133">Transmembrane helix</keyword>
<protein>
    <submittedName>
        <fullName evidence="2">Uncharacterized protein</fullName>
    </submittedName>
</protein>
<accession>A0A2H4U503</accession>